<dbReference type="InterPro" id="IPR045189">
    <property type="entry name" value="UBR4-like"/>
</dbReference>
<sequence>RHGFLYHCHTCKMVDGVGVCTVCAKVCHKDHEISYAKYGSFFCDCGAKEDGSCLVGKHSRYG</sequence>
<evidence type="ECO:0000256" key="4">
    <source>
        <dbReference type="PROSITE-ProRule" id="PRU00508"/>
    </source>
</evidence>
<dbReference type="PANTHER" id="PTHR21725">
    <property type="entry name" value="E3 UBIQUITIN-PROTEIN LIGASE UBR4"/>
    <property type="match status" value="1"/>
</dbReference>
<protein>
    <recommendedName>
        <fullName evidence="5">UBR-type domain-containing protein</fullName>
    </recommendedName>
</protein>
<keyword evidence="1" id="KW-0479">Metal-binding</keyword>
<dbReference type="PROSITE" id="PS51157">
    <property type="entry name" value="ZF_UBR"/>
    <property type="match status" value="1"/>
</dbReference>
<dbReference type="GeneTree" id="ENSGT00600000084471"/>
<dbReference type="InterPro" id="IPR003126">
    <property type="entry name" value="Znf_UBR"/>
</dbReference>
<dbReference type="Proteomes" id="UP000001646">
    <property type="component" value="Unplaced"/>
</dbReference>
<dbReference type="InParanoid" id="A0A803SL60"/>
<evidence type="ECO:0000313" key="6">
    <source>
        <dbReference type="Ensembl" id="ENSACAP00000023700.1"/>
    </source>
</evidence>
<reference evidence="6" key="1">
    <citation type="submission" date="2009-12" db="EMBL/GenBank/DDBJ databases">
        <title>The Genome Sequence of Anolis carolinensis (Green Anole Lizard).</title>
        <authorList>
            <consortium name="The Genome Sequencing Platform"/>
            <person name="Di Palma F."/>
            <person name="Alfoldi J."/>
            <person name="Heiman D."/>
            <person name="Young S."/>
            <person name="Grabherr M."/>
            <person name="Johnson J."/>
            <person name="Lander E.S."/>
            <person name="Lindblad-Toh K."/>
        </authorList>
    </citation>
    <scope>NUCLEOTIDE SEQUENCE [LARGE SCALE GENOMIC DNA]</scope>
    <source>
        <strain evidence="6">JBL SC #1</strain>
    </source>
</reference>
<feature type="domain" description="UBR-type" evidence="5">
    <location>
        <begin position="1"/>
        <end position="58"/>
    </location>
</feature>
<keyword evidence="7" id="KW-1185">Reference proteome</keyword>
<dbReference type="Ensembl" id="ENSACAT00000047255.1">
    <property type="protein sequence ID" value="ENSACAP00000023700.1"/>
    <property type="gene ID" value="ENSACAG00000041506.1"/>
</dbReference>
<evidence type="ECO:0000313" key="7">
    <source>
        <dbReference type="Proteomes" id="UP000001646"/>
    </source>
</evidence>
<proteinExistence type="predicted"/>
<dbReference type="SMART" id="SM00396">
    <property type="entry name" value="ZnF_UBR1"/>
    <property type="match status" value="1"/>
</dbReference>
<name>A0A803SL60_ANOCA</name>
<accession>A0A803SL60</accession>
<feature type="zinc finger region" description="UBR-type" evidence="4">
    <location>
        <begin position="1"/>
        <end position="58"/>
    </location>
</feature>
<organism evidence="6 7">
    <name type="scientific">Anolis carolinensis</name>
    <name type="common">Green anole</name>
    <name type="synonym">American chameleon</name>
    <dbReference type="NCBI Taxonomy" id="28377"/>
    <lineage>
        <taxon>Eukaryota</taxon>
        <taxon>Metazoa</taxon>
        <taxon>Chordata</taxon>
        <taxon>Craniata</taxon>
        <taxon>Vertebrata</taxon>
        <taxon>Euteleostomi</taxon>
        <taxon>Lepidosauria</taxon>
        <taxon>Squamata</taxon>
        <taxon>Bifurcata</taxon>
        <taxon>Unidentata</taxon>
        <taxon>Episquamata</taxon>
        <taxon>Toxicofera</taxon>
        <taxon>Iguania</taxon>
        <taxon>Dactyloidae</taxon>
        <taxon>Anolis</taxon>
    </lineage>
</organism>
<dbReference type="AlphaFoldDB" id="A0A803SL60"/>
<reference evidence="6" key="2">
    <citation type="submission" date="2025-08" db="UniProtKB">
        <authorList>
            <consortium name="Ensembl"/>
        </authorList>
    </citation>
    <scope>IDENTIFICATION</scope>
</reference>
<keyword evidence="2" id="KW-0863">Zinc-finger</keyword>
<dbReference type="GO" id="GO:0008270">
    <property type="term" value="F:zinc ion binding"/>
    <property type="evidence" value="ECO:0007669"/>
    <property type="project" value="UniProtKB-KW"/>
</dbReference>
<evidence type="ECO:0000256" key="2">
    <source>
        <dbReference type="ARBA" id="ARBA00022771"/>
    </source>
</evidence>
<evidence type="ECO:0000259" key="5">
    <source>
        <dbReference type="PROSITE" id="PS51157"/>
    </source>
</evidence>
<evidence type="ECO:0000256" key="1">
    <source>
        <dbReference type="ARBA" id="ARBA00022723"/>
    </source>
</evidence>
<dbReference type="PANTHER" id="PTHR21725:SF1">
    <property type="entry name" value="E3 UBIQUITIN-PROTEIN LIGASE UBR4"/>
    <property type="match status" value="1"/>
</dbReference>
<reference evidence="6" key="3">
    <citation type="submission" date="2025-09" db="UniProtKB">
        <authorList>
            <consortium name="Ensembl"/>
        </authorList>
    </citation>
    <scope>IDENTIFICATION</scope>
</reference>
<evidence type="ECO:0000256" key="3">
    <source>
        <dbReference type="ARBA" id="ARBA00022833"/>
    </source>
</evidence>
<keyword evidence="3" id="KW-0862">Zinc</keyword>
<dbReference type="Pfam" id="PF02207">
    <property type="entry name" value="zf-UBR"/>
    <property type="match status" value="1"/>
</dbReference>